<protein>
    <submittedName>
        <fullName evidence="1">Uncharacterized protein</fullName>
    </submittedName>
</protein>
<proteinExistence type="predicted"/>
<evidence type="ECO:0000313" key="1">
    <source>
        <dbReference type="EMBL" id="TMW67639.1"/>
    </source>
</evidence>
<dbReference type="OrthoDB" id="60251at2759"/>
<accession>A0A8K1CQZ1</accession>
<organism evidence="1 2">
    <name type="scientific">Pythium oligandrum</name>
    <name type="common">Mycoparasitic fungus</name>
    <dbReference type="NCBI Taxonomy" id="41045"/>
    <lineage>
        <taxon>Eukaryota</taxon>
        <taxon>Sar</taxon>
        <taxon>Stramenopiles</taxon>
        <taxon>Oomycota</taxon>
        <taxon>Peronosporomycetes</taxon>
        <taxon>Pythiales</taxon>
        <taxon>Pythiaceae</taxon>
        <taxon>Pythium</taxon>
    </lineage>
</organism>
<name>A0A8K1CQZ1_PYTOL</name>
<keyword evidence="2" id="KW-1185">Reference proteome</keyword>
<reference evidence="1" key="1">
    <citation type="submission" date="2019-03" db="EMBL/GenBank/DDBJ databases">
        <title>Long read genome sequence of the mycoparasitic Pythium oligandrum ATCC 38472 isolated from sugarbeet rhizosphere.</title>
        <authorList>
            <person name="Gaulin E."/>
        </authorList>
    </citation>
    <scope>NUCLEOTIDE SEQUENCE</scope>
    <source>
        <strain evidence="1">ATCC 38472_TT</strain>
    </source>
</reference>
<comment type="caution">
    <text evidence="1">The sequence shown here is derived from an EMBL/GenBank/DDBJ whole genome shotgun (WGS) entry which is preliminary data.</text>
</comment>
<gene>
    <name evidence="1" type="ORF">Poli38472_011259</name>
</gene>
<dbReference type="EMBL" id="SPLM01000004">
    <property type="protein sequence ID" value="TMW67639.1"/>
    <property type="molecule type" value="Genomic_DNA"/>
</dbReference>
<dbReference type="Proteomes" id="UP000794436">
    <property type="component" value="Unassembled WGS sequence"/>
</dbReference>
<sequence length="280" mass="31521">MDRRHDEETNLRHYPGGGLLPAGNVFETGVGYYWGIHGTRDFMRAKYGYLTALLEFDTDVAVAKALDEALDYIRLNISDSVGVRAHASALYLRLGRIQECYDFIKGCAKQYAEGSNDEEEPRRHLKVRDADLTEPVDIFPEFYSLPHLSALTFIKFHVAQALMDIANSQEASANLPAAVEDTVTAFLPFCELAAASPNPKELQKRVAAQAKEAFKKAHMHNKYFWADNLDPTVVMRQPNPPYISDDTVDEVRSCLGYIFSLWHSSPGALEFVRRNLSESQ</sequence>
<evidence type="ECO:0000313" key="2">
    <source>
        <dbReference type="Proteomes" id="UP000794436"/>
    </source>
</evidence>
<dbReference type="AlphaFoldDB" id="A0A8K1CQZ1"/>